<name>A0A9D1A6B2_9FIRM</name>
<gene>
    <name evidence="2" type="ORF">IAA70_00015</name>
</gene>
<dbReference type="SUPFAM" id="SSF46689">
    <property type="entry name" value="Homeodomain-like"/>
    <property type="match status" value="1"/>
</dbReference>
<dbReference type="Pfam" id="PF13683">
    <property type="entry name" value="rve_3"/>
    <property type="match status" value="1"/>
</dbReference>
<sequence length="369" mass="41930">MASAGKTGYKWIKRAAEGQRLCDQSRCPHRQPSKTAPEMEAAVLAVRAENPAWGGRTIRAVLEAAGCEKVPSAKTCGNILKRHGMISQEESLKHTAFCRFEKEHCNQMWQTDFKGDFLLGDGTRCYPLTILDDHSRFSIRIEPKSSTIGVKESFIQAFEEYGLPDAILSDNGSQFAGFRHGITQFERYLMDLDILPIHGRIRHPQTQGKIERFHRTMKQEVLRQIPQNLLEADRLFQYWRWKYNEIRPHEALGHKPPASVYHPSSRALFEPRPYEYPVGAKLYKVNNWGYLRFGVFSIYLSETPILKSALAIWIPSVSVTAISRLLRSTPTPVFSLIAASKNCNPCPFPGVTYVTLDTEIRPYRCGGTP</sequence>
<dbReference type="SUPFAM" id="SSF53098">
    <property type="entry name" value="Ribonuclease H-like"/>
    <property type="match status" value="1"/>
</dbReference>
<dbReference type="EMBL" id="DVGD01000001">
    <property type="protein sequence ID" value="HIR08766.1"/>
    <property type="molecule type" value="Genomic_DNA"/>
</dbReference>
<reference evidence="2" key="1">
    <citation type="submission" date="2020-10" db="EMBL/GenBank/DDBJ databases">
        <authorList>
            <person name="Gilroy R."/>
        </authorList>
    </citation>
    <scope>NUCLEOTIDE SEQUENCE</scope>
    <source>
        <strain evidence="2">ChiHjej9B8-7071</strain>
    </source>
</reference>
<dbReference type="GO" id="GO:0015074">
    <property type="term" value="P:DNA integration"/>
    <property type="evidence" value="ECO:0007669"/>
    <property type="project" value="InterPro"/>
</dbReference>
<dbReference type="Proteomes" id="UP000824258">
    <property type="component" value="Unassembled WGS sequence"/>
</dbReference>
<reference evidence="2" key="2">
    <citation type="journal article" date="2021" name="PeerJ">
        <title>Extensive microbial diversity within the chicken gut microbiome revealed by metagenomics and culture.</title>
        <authorList>
            <person name="Gilroy R."/>
            <person name="Ravi A."/>
            <person name="Getino M."/>
            <person name="Pursley I."/>
            <person name="Horton D.L."/>
            <person name="Alikhan N.F."/>
            <person name="Baker D."/>
            <person name="Gharbi K."/>
            <person name="Hall N."/>
            <person name="Watson M."/>
            <person name="Adriaenssens E.M."/>
            <person name="Foster-Nyarko E."/>
            <person name="Jarju S."/>
            <person name="Secka A."/>
            <person name="Antonio M."/>
            <person name="Oren A."/>
            <person name="Chaudhuri R.R."/>
            <person name="La Ragione R."/>
            <person name="Hildebrand F."/>
            <person name="Pallen M.J."/>
        </authorList>
    </citation>
    <scope>NUCLEOTIDE SEQUENCE</scope>
    <source>
        <strain evidence="2">ChiHjej9B8-7071</strain>
    </source>
</reference>
<dbReference type="Pfam" id="PF13565">
    <property type="entry name" value="HTH_32"/>
    <property type="match status" value="1"/>
</dbReference>
<protein>
    <submittedName>
        <fullName evidence="2">Transposase</fullName>
    </submittedName>
</protein>
<accession>A0A9D1A6B2</accession>
<feature type="domain" description="Integrase catalytic" evidence="1">
    <location>
        <begin position="99"/>
        <end position="264"/>
    </location>
</feature>
<dbReference type="InterPro" id="IPR036397">
    <property type="entry name" value="RNaseH_sf"/>
</dbReference>
<proteinExistence type="predicted"/>
<evidence type="ECO:0000313" key="3">
    <source>
        <dbReference type="Proteomes" id="UP000824258"/>
    </source>
</evidence>
<dbReference type="GO" id="GO:0003676">
    <property type="term" value="F:nucleic acid binding"/>
    <property type="evidence" value="ECO:0007669"/>
    <property type="project" value="InterPro"/>
</dbReference>
<dbReference type="AlphaFoldDB" id="A0A9D1A6B2"/>
<comment type="caution">
    <text evidence="2">The sequence shown here is derived from an EMBL/GenBank/DDBJ whole genome shotgun (WGS) entry which is preliminary data.</text>
</comment>
<organism evidence="2 3">
    <name type="scientific">Candidatus Avoscillospira stercoripullorum</name>
    <dbReference type="NCBI Taxonomy" id="2840709"/>
    <lineage>
        <taxon>Bacteria</taxon>
        <taxon>Bacillati</taxon>
        <taxon>Bacillota</taxon>
        <taxon>Clostridia</taxon>
        <taxon>Eubacteriales</taxon>
        <taxon>Oscillospiraceae</taxon>
        <taxon>Oscillospiraceae incertae sedis</taxon>
        <taxon>Candidatus Avoscillospira</taxon>
    </lineage>
</organism>
<dbReference type="PANTHER" id="PTHR35004:SF6">
    <property type="entry name" value="TRANSPOSASE"/>
    <property type="match status" value="1"/>
</dbReference>
<dbReference type="Gene3D" id="3.30.420.10">
    <property type="entry name" value="Ribonuclease H-like superfamily/Ribonuclease H"/>
    <property type="match status" value="1"/>
</dbReference>
<dbReference type="InterPro" id="IPR012337">
    <property type="entry name" value="RNaseH-like_sf"/>
</dbReference>
<dbReference type="PROSITE" id="PS50994">
    <property type="entry name" value="INTEGRASE"/>
    <property type="match status" value="1"/>
</dbReference>
<dbReference type="InterPro" id="IPR009057">
    <property type="entry name" value="Homeodomain-like_sf"/>
</dbReference>
<dbReference type="InterPro" id="IPR001584">
    <property type="entry name" value="Integrase_cat-core"/>
</dbReference>
<evidence type="ECO:0000259" key="1">
    <source>
        <dbReference type="PROSITE" id="PS50994"/>
    </source>
</evidence>
<dbReference type="PANTHER" id="PTHR35004">
    <property type="entry name" value="TRANSPOSASE RV3428C-RELATED"/>
    <property type="match status" value="1"/>
</dbReference>
<evidence type="ECO:0000313" key="2">
    <source>
        <dbReference type="EMBL" id="HIR08766.1"/>
    </source>
</evidence>